<reference evidence="2 3" key="1">
    <citation type="submission" date="2016-10" db="EMBL/GenBank/DDBJ databases">
        <authorList>
            <person name="de Groot N.N."/>
        </authorList>
    </citation>
    <scope>NUCLEOTIDE SEQUENCE [LARGE SCALE GENOMIC DNA]</scope>
    <source>
        <strain evidence="2 3">LMG 25475</strain>
    </source>
</reference>
<keyword evidence="1" id="KW-0472">Membrane</keyword>
<accession>A0A1G7SH81</accession>
<feature type="transmembrane region" description="Helical" evidence="1">
    <location>
        <begin position="77"/>
        <end position="96"/>
    </location>
</feature>
<name>A0A1G7SH81_9GAMM</name>
<evidence type="ECO:0000256" key="1">
    <source>
        <dbReference type="SAM" id="Phobius"/>
    </source>
</evidence>
<protein>
    <submittedName>
        <fullName evidence="2">Uncharacterized protein</fullName>
    </submittedName>
</protein>
<evidence type="ECO:0000313" key="2">
    <source>
        <dbReference type="EMBL" id="SDG22425.1"/>
    </source>
</evidence>
<evidence type="ECO:0000313" key="3">
    <source>
        <dbReference type="Proteomes" id="UP000243378"/>
    </source>
</evidence>
<feature type="transmembrane region" description="Helical" evidence="1">
    <location>
        <begin position="52"/>
        <end position="70"/>
    </location>
</feature>
<dbReference type="AlphaFoldDB" id="A0A1G7SH81"/>
<dbReference type="EMBL" id="FNBM01000008">
    <property type="protein sequence ID" value="SDG22425.1"/>
    <property type="molecule type" value="Genomic_DNA"/>
</dbReference>
<feature type="transmembrane region" description="Helical" evidence="1">
    <location>
        <begin position="20"/>
        <end position="40"/>
    </location>
</feature>
<gene>
    <name evidence="2" type="ORF">SAMN05216381_3453</name>
</gene>
<proteinExistence type="predicted"/>
<dbReference type="OrthoDB" id="7361737at2"/>
<organism evidence="2 3">
    <name type="scientific">Phytopseudomonas seleniipraecipitans</name>
    <dbReference type="NCBI Taxonomy" id="640205"/>
    <lineage>
        <taxon>Bacteria</taxon>
        <taxon>Pseudomonadati</taxon>
        <taxon>Pseudomonadota</taxon>
        <taxon>Gammaproteobacteria</taxon>
        <taxon>Pseudomonadales</taxon>
        <taxon>Pseudomonadaceae</taxon>
        <taxon>Phytopseudomonas</taxon>
    </lineage>
</organism>
<dbReference type="RefSeq" id="WP_092370330.1">
    <property type="nucleotide sequence ID" value="NZ_FNBM01000008.1"/>
</dbReference>
<dbReference type="STRING" id="640205.SAMN05216381_3453"/>
<dbReference type="Proteomes" id="UP000243378">
    <property type="component" value="Unassembled WGS sequence"/>
</dbReference>
<keyword evidence="1" id="KW-0812">Transmembrane</keyword>
<keyword evidence="1" id="KW-1133">Transmembrane helix</keyword>
<sequence length="97" mass="10195">MRVEGFFESLGEAFGSFIRFIVDALSGVISMLGGAVASFIDGMSGALGVTPSLLSIAVLLLGLTLLYSAVRSFMRGSIIGGLIWLFLGLWLLSGLIH</sequence>